<proteinExistence type="predicted"/>
<accession>Q9U4E2</accession>
<name>Q9U4E2_STENO</name>
<dbReference type="AlphaFoldDB" id="Q9U4E2"/>
<protein>
    <submittedName>
        <fullName evidence="1">Uncharacterized protein</fullName>
    </submittedName>
</protein>
<dbReference type="EMBL" id="AF188128">
    <property type="protein sequence ID" value="AAF25616.1"/>
    <property type="molecule type" value="Genomic_DNA"/>
</dbReference>
<reference evidence="1" key="1">
    <citation type="submission" date="1999-08" db="EMBL/GenBank/DDBJ databases">
        <title>Accessing coding functions of DNA molecules in Oxytricha nova.</title>
        <authorList>
            <person name="Prescott D.M."/>
            <person name="Dizick S.J."/>
            <person name="Hoffman D.C."/>
            <person name="Prescott J.D."/>
        </authorList>
    </citation>
    <scope>NUCLEOTIDE SEQUENCE</scope>
</reference>
<evidence type="ECO:0000313" key="1">
    <source>
        <dbReference type="EMBL" id="AAF25616.1"/>
    </source>
</evidence>
<organism evidence="1">
    <name type="scientific">Sterkiella nova</name>
    <name type="common">Ciliate</name>
    <name type="synonym">Oxytricha nova</name>
    <dbReference type="NCBI Taxonomy" id="200597"/>
    <lineage>
        <taxon>Eukaryota</taxon>
        <taxon>Sar</taxon>
        <taxon>Alveolata</taxon>
        <taxon>Ciliophora</taxon>
        <taxon>Intramacronucleata</taxon>
        <taxon>Spirotrichea</taxon>
        <taxon>Stichotrichia</taxon>
        <taxon>Sporadotrichida</taxon>
        <taxon>Oxytrichidae</taxon>
        <taxon>Stylonychinae</taxon>
        <taxon>Sterkiella</taxon>
    </lineage>
</organism>
<sequence>MQNSYKYTINKASSKLKERSVLALPLAFFQDFIDSHSILSLNCAYIPVFIAQVIRDSIAAHYYKIQQVTARILICLSLCEVVRQLRILKLNEPILQSLSMYSILCFHSQLLK</sequence>